<dbReference type="Proteomes" id="UP001060085">
    <property type="component" value="Linkage Group LG08"/>
</dbReference>
<protein>
    <submittedName>
        <fullName evidence="1">Uncharacterized protein</fullName>
    </submittedName>
</protein>
<evidence type="ECO:0000313" key="1">
    <source>
        <dbReference type="EMBL" id="KAI5647635.1"/>
    </source>
</evidence>
<sequence>MAAAAANFQMQQSLQRTPSMSRLSQMQQQQQQQFGMMRQQAGVYGQMNFGVGSVGSSLQQPQPQQQQLQQQQQQQQQQANQQQQQIGQIAQMGSANLTRSALMGQTGHLPMLSGQAAAAAQFNLQSQFLPSARQKAGLMQGSQFHLGNSPAQALQGMQTMGMMGSLNLTSQLRADGPLAYAQQRMNQGQLRQQLSQNALTTSQVSQ</sequence>
<organism evidence="1 2">
    <name type="scientific">Catharanthus roseus</name>
    <name type="common">Madagascar periwinkle</name>
    <name type="synonym">Vinca rosea</name>
    <dbReference type="NCBI Taxonomy" id="4058"/>
    <lineage>
        <taxon>Eukaryota</taxon>
        <taxon>Viridiplantae</taxon>
        <taxon>Streptophyta</taxon>
        <taxon>Embryophyta</taxon>
        <taxon>Tracheophyta</taxon>
        <taxon>Spermatophyta</taxon>
        <taxon>Magnoliopsida</taxon>
        <taxon>eudicotyledons</taxon>
        <taxon>Gunneridae</taxon>
        <taxon>Pentapetalae</taxon>
        <taxon>asterids</taxon>
        <taxon>lamiids</taxon>
        <taxon>Gentianales</taxon>
        <taxon>Apocynaceae</taxon>
        <taxon>Rauvolfioideae</taxon>
        <taxon>Vinceae</taxon>
        <taxon>Catharanthinae</taxon>
        <taxon>Catharanthus</taxon>
    </lineage>
</organism>
<dbReference type="EMBL" id="CM044708">
    <property type="protein sequence ID" value="KAI5647635.1"/>
    <property type="molecule type" value="Genomic_DNA"/>
</dbReference>
<name>A0ACB9ZMH7_CATRO</name>
<comment type="caution">
    <text evidence="1">The sequence shown here is derived from an EMBL/GenBank/DDBJ whole genome shotgun (WGS) entry which is preliminary data.</text>
</comment>
<reference evidence="2" key="1">
    <citation type="journal article" date="2023" name="Nat. Plants">
        <title>Single-cell RNA sequencing provides a high-resolution roadmap for understanding the multicellular compartmentation of specialized metabolism.</title>
        <authorList>
            <person name="Sun S."/>
            <person name="Shen X."/>
            <person name="Li Y."/>
            <person name="Li Y."/>
            <person name="Wang S."/>
            <person name="Li R."/>
            <person name="Zhang H."/>
            <person name="Shen G."/>
            <person name="Guo B."/>
            <person name="Wei J."/>
            <person name="Xu J."/>
            <person name="St-Pierre B."/>
            <person name="Chen S."/>
            <person name="Sun C."/>
        </authorList>
    </citation>
    <scope>NUCLEOTIDE SEQUENCE [LARGE SCALE GENOMIC DNA]</scope>
</reference>
<evidence type="ECO:0000313" key="2">
    <source>
        <dbReference type="Proteomes" id="UP001060085"/>
    </source>
</evidence>
<accession>A0ACB9ZMH7</accession>
<proteinExistence type="predicted"/>
<keyword evidence="2" id="KW-1185">Reference proteome</keyword>
<gene>
    <name evidence="1" type="ORF">M9H77_33640</name>
</gene>